<evidence type="ECO:0000256" key="1">
    <source>
        <dbReference type="ARBA" id="ARBA00006484"/>
    </source>
</evidence>
<dbReference type="NCBIfam" id="NF005559">
    <property type="entry name" value="PRK07231.1"/>
    <property type="match status" value="1"/>
</dbReference>
<dbReference type="CDD" id="cd05233">
    <property type="entry name" value="SDR_c"/>
    <property type="match status" value="1"/>
</dbReference>
<dbReference type="InterPro" id="IPR020904">
    <property type="entry name" value="Sc_DH/Rdtase_CS"/>
</dbReference>
<dbReference type="PROSITE" id="PS00061">
    <property type="entry name" value="ADH_SHORT"/>
    <property type="match status" value="1"/>
</dbReference>
<dbReference type="EC" id="1.1.1.47" evidence="3"/>
<dbReference type="PRINTS" id="PR00080">
    <property type="entry name" value="SDRFAMILY"/>
</dbReference>
<dbReference type="RefSeq" id="WP_420162670.1">
    <property type="nucleotide sequence ID" value="NZ_JBDLNV010000001.1"/>
</dbReference>
<evidence type="ECO:0000313" key="3">
    <source>
        <dbReference type="EMBL" id="MFM1722082.1"/>
    </source>
</evidence>
<dbReference type="Gene3D" id="3.40.50.720">
    <property type="entry name" value="NAD(P)-binding Rossmann-like Domain"/>
    <property type="match status" value="1"/>
</dbReference>
<dbReference type="EMBL" id="JBDLNV010000001">
    <property type="protein sequence ID" value="MFM1722082.1"/>
    <property type="molecule type" value="Genomic_DNA"/>
</dbReference>
<protein>
    <submittedName>
        <fullName evidence="3">Glucose 1-dehydrogenase</fullName>
        <ecNumber evidence="3">1.1.1.47</ecNumber>
    </submittedName>
</protein>
<dbReference type="InterPro" id="IPR002347">
    <property type="entry name" value="SDR_fam"/>
</dbReference>
<dbReference type="PRINTS" id="PR00081">
    <property type="entry name" value="GDHRDH"/>
</dbReference>
<reference evidence="3 4" key="1">
    <citation type="submission" date="2023-11" db="EMBL/GenBank/DDBJ databases">
        <authorList>
            <person name="Val-Calvo J."/>
            <person name="Scortti M."/>
            <person name="Vazquez-Boland J."/>
        </authorList>
    </citation>
    <scope>NUCLEOTIDE SEQUENCE [LARGE SCALE GENOMIC DNA]</scope>
    <source>
        <strain evidence="3 4">PAM 2766</strain>
    </source>
</reference>
<keyword evidence="2 3" id="KW-0560">Oxidoreductase</keyword>
<comment type="caution">
    <text evidence="3">The sequence shown here is derived from an EMBL/GenBank/DDBJ whole genome shotgun (WGS) entry which is preliminary data.</text>
</comment>
<accession>A0ABW9F9A9</accession>
<dbReference type="Proteomes" id="UP001629745">
    <property type="component" value="Unassembled WGS sequence"/>
</dbReference>
<dbReference type="PANTHER" id="PTHR24321:SF8">
    <property type="entry name" value="ESTRADIOL 17-BETA-DEHYDROGENASE 8-RELATED"/>
    <property type="match status" value="1"/>
</dbReference>
<organism evidence="3 4">
    <name type="scientific">Rhodococcus parequi</name>
    <dbReference type="NCBI Taxonomy" id="3137122"/>
    <lineage>
        <taxon>Bacteria</taxon>
        <taxon>Bacillati</taxon>
        <taxon>Actinomycetota</taxon>
        <taxon>Actinomycetes</taxon>
        <taxon>Mycobacteriales</taxon>
        <taxon>Nocardiaceae</taxon>
        <taxon>Rhodococcus</taxon>
    </lineage>
</organism>
<dbReference type="InterPro" id="IPR036291">
    <property type="entry name" value="NAD(P)-bd_dom_sf"/>
</dbReference>
<gene>
    <name evidence="3" type="ORF">ABEU20_000626</name>
</gene>
<keyword evidence="4" id="KW-1185">Reference proteome</keyword>
<evidence type="ECO:0000313" key="4">
    <source>
        <dbReference type="Proteomes" id="UP001629745"/>
    </source>
</evidence>
<sequence length="324" mass="34141">MRPGTGLAVVGFRDFDVEAGGSSVLRTIRRSRISVERNRLGDSKHGHLSFSGHELSRDGIRAWPRRKEEEVGLLDGRSGLVTGGANGIGRAMAESLAREGANVLVSDIDDDAGVETVQRIRSAGGTAEYLHTDVTDQDAVFAMVQAVVEAFGSLDFAMNNAGGGSAGRPLHRDTKENFEHTIRLDYMSVFYCLKAEIIQMRKQNAGGAIVNTASTAGLSGLAGLAAYGGAKWGVIGLTQSAAVENGRFGIRVNALCPGSTETEAIRGIAEMDPAGYQARTSAIPLGRAGRPEEQADAAVWLVSPRSSYVTGVALPVDGGSIIRR</sequence>
<proteinExistence type="inferred from homology"/>
<dbReference type="GO" id="GO:0047936">
    <property type="term" value="F:glucose 1-dehydrogenase [NAD(P)+] activity"/>
    <property type="evidence" value="ECO:0007669"/>
    <property type="project" value="UniProtKB-EC"/>
</dbReference>
<dbReference type="SUPFAM" id="SSF51735">
    <property type="entry name" value="NAD(P)-binding Rossmann-fold domains"/>
    <property type="match status" value="1"/>
</dbReference>
<dbReference type="Pfam" id="PF13561">
    <property type="entry name" value="adh_short_C2"/>
    <property type="match status" value="1"/>
</dbReference>
<comment type="similarity">
    <text evidence="1">Belongs to the short-chain dehydrogenases/reductases (SDR) family.</text>
</comment>
<dbReference type="PANTHER" id="PTHR24321">
    <property type="entry name" value="DEHYDROGENASES, SHORT CHAIN"/>
    <property type="match status" value="1"/>
</dbReference>
<evidence type="ECO:0000256" key="2">
    <source>
        <dbReference type="ARBA" id="ARBA00023002"/>
    </source>
</evidence>
<name>A0ABW9F9A9_9NOCA</name>